<dbReference type="Proteomes" id="UP000070529">
    <property type="component" value="Unassembled WGS sequence"/>
</dbReference>
<accession>A0A135I4Y9</accession>
<organism evidence="2 3">
    <name type="scientific">Enterovibrio coralii</name>
    <dbReference type="NCBI Taxonomy" id="294935"/>
    <lineage>
        <taxon>Bacteria</taxon>
        <taxon>Pseudomonadati</taxon>
        <taxon>Pseudomonadota</taxon>
        <taxon>Gammaproteobacteria</taxon>
        <taxon>Vibrionales</taxon>
        <taxon>Vibrionaceae</taxon>
        <taxon>Enterovibrio</taxon>
    </lineage>
</organism>
<dbReference type="Pfam" id="PF05099">
    <property type="entry name" value="TerB"/>
    <property type="match status" value="1"/>
</dbReference>
<dbReference type="CDD" id="cd07313">
    <property type="entry name" value="terB_like_2"/>
    <property type="match status" value="1"/>
</dbReference>
<evidence type="ECO:0000313" key="2">
    <source>
        <dbReference type="EMBL" id="KXF80519.1"/>
    </source>
</evidence>
<protein>
    <recommendedName>
        <fullName evidence="1">Co-chaperone DjlA N-terminal domain-containing protein</fullName>
    </recommendedName>
</protein>
<dbReference type="InterPro" id="IPR029024">
    <property type="entry name" value="TerB-like"/>
</dbReference>
<dbReference type="InterPro" id="IPR007791">
    <property type="entry name" value="DjlA_N"/>
</dbReference>
<dbReference type="EMBL" id="LNTY01000050">
    <property type="protein sequence ID" value="KXF80519.1"/>
    <property type="molecule type" value="Genomic_DNA"/>
</dbReference>
<dbReference type="OrthoDB" id="5294347at2"/>
<gene>
    <name evidence="2" type="ORF">ATN88_07470</name>
</gene>
<dbReference type="Gene3D" id="1.10.3680.10">
    <property type="entry name" value="TerB-like"/>
    <property type="match status" value="1"/>
</dbReference>
<reference evidence="2 3" key="1">
    <citation type="submission" date="2015-11" db="EMBL/GenBank/DDBJ databases">
        <title>Genomic Taxonomy of the Vibrionaceae.</title>
        <authorList>
            <person name="Gomez-Gil B."/>
            <person name="Enciso-Ibarra J."/>
        </authorList>
    </citation>
    <scope>NUCLEOTIDE SEQUENCE [LARGE SCALE GENOMIC DNA]</scope>
    <source>
        <strain evidence="2 3">CAIM 912</strain>
    </source>
</reference>
<feature type="domain" description="Co-chaperone DjlA N-terminal" evidence="1">
    <location>
        <begin position="29"/>
        <end position="143"/>
    </location>
</feature>
<comment type="caution">
    <text evidence="2">The sequence shown here is derived from an EMBL/GenBank/DDBJ whole genome shotgun (WGS) entry which is preliminary data.</text>
</comment>
<dbReference type="SUPFAM" id="SSF158682">
    <property type="entry name" value="TerB-like"/>
    <property type="match status" value="1"/>
</dbReference>
<dbReference type="AlphaFoldDB" id="A0A135I4Y9"/>
<keyword evidence="3" id="KW-1185">Reference proteome</keyword>
<dbReference type="STRING" id="294935.ATN88_07470"/>
<sequence length="150" mass="16794">MFSKLSSILREVFNEEGGNAAANEMLYQNAMAGLLCEVASADHDLDEREEAAKIKMLSALLDIDTEQATSLVQDAQVSSKQSVSLYDYTDKLRQLEQSQRYELIKAMWEVAFADGRIDPLEESVIRKTAELLYVDHALFIKAKIEVSGQS</sequence>
<evidence type="ECO:0000313" key="3">
    <source>
        <dbReference type="Proteomes" id="UP000070529"/>
    </source>
</evidence>
<proteinExistence type="predicted"/>
<dbReference type="RefSeq" id="WP_067418996.1">
    <property type="nucleotide sequence ID" value="NZ_LNTY01000050.1"/>
</dbReference>
<name>A0A135I4Y9_9GAMM</name>
<evidence type="ECO:0000259" key="1">
    <source>
        <dbReference type="Pfam" id="PF05099"/>
    </source>
</evidence>